<reference evidence="8" key="1">
    <citation type="submission" date="2008-12" db="EMBL/GenBank/DDBJ databases">
        <title>Complete sequence of Chloroflexus aggregans DSM 9485.</title>
        <authorList>
            <consortium name="US DOE Joint Genome Institute"/>
            <person name="Lucas S."/>
            <person name="Copeland A."/>
            <person name="Lapidus A."/>
            <person name="Glavina del Rio T."/>
            <person name="Dalin E."/>
            <person name="Tice H."/>
            <person name="Pitluck S."/>
            <person name="Foster B."/>
            <person name="Larimer F."/>
            <person name="Land M."/>
            <person name="Hauser L."/>
            <person name="Kyrpides N."/>
            <person name="Mikhailova N."/>
            <person name="Bryant D."/>
            <person name="Richardson P."/>
        </authorList>
    </citation>
    <scope>NUCLEOTIDE SEQUENCE</scope>
    <source>
        <strain evidence="8">DSM 9485</strain>
    </source>
</reference>
<evidence type="ECO:0000256" key="5">
    <source>
        <dbReference type="SAM" id="MobiDB-lite"/>
    </source>
</evidence>
<accession>B8G2Y0</accession>
<evidence type="ECO:0000256" key="6">
    <source>
        <dbReference type="SAM" id="SignalP"/>
    </source>
</evidence>
<evidence type="ECO:0000259" key="7">
    <source>
        <dbReference type="SMART" id="SM00062"/>
    </source>
</evidence>
<keyword evidence="3 6" id="KW-0732">Signal</keyword>
<dbReference type="KEGG" id="cag:Cagg_0338"/>
<dbReference type="STRING" id="326427.Cagg_0338"/>
<feature type="chain" id="PRO_5002872737" evidence="6">
    <location>
        <begin position="20"/>
        <end position="389"/>
    </location>
</feature>
<dbReference type="InterPro" id="IPR051455">
    <property type="entry name" value="Bact_solute-bind_prot3"/>
</dbReference>
<proteinExistence type="inferred from homology"/>
<evidence type="ECO:0000256" key="4">
    <source>
        <dbReference type="RuleBase" id="RU003744"/>
    </source>
</evidence>
<dbReference type="RefSeq" id="WP_012615650.1">
    <property type="nucleotide sequence ID" value="NC_011831.1"/>
</dbReference>
<dbReference type="InterPro" id="IPR001638">
    <property type="entry name" value="Solute-binding_3/MltF_N"/>
</dbReference>
<keyword evidence="9" id="KW-1185">Reference proteome</keyword>
<dbReference type="EMBL" id="CP001337">
    <property type="protein sequence ID" value="ACL23284.1"/>
    <property type="molecule type" value="Genomic_DNA"/>
</dbReference>
<organism evidence="8 9">
    <name type="scientific">Chloroflexus aggregans (strain MD-66 / DSM 9485)</name>
    <dbReference type="NCBI Taxonomy" id="326427"/>
    <lineage>
        <taxon>Bacteria</taxon>
        <taxon>Bacillati</taxon>
        <taxon>Chloroflexota</taxon>
        <taxon>Chloroflexia</taxon>
        <taxon>Chloroflexales</taxon>
        <taxon>Chloroflexineae</taxon>
        <taxon>Chloroflexaceae</taxon>
        <taxon>Chloroflexus</taxon>
    </lineage>
</organism>
<evidence type="ECO:0000256" key="2">
    <source>
        <dbReference type="ARBA" id="ARBA00022448"/>
    </source>
</evidence>
<dbReference type="SUPFAM" id="SSF53850">
    <property type="entry name" value="Periplasmic binding protein-like II"/>
    <property type="match status" value="1"/>
</dbReference>
<gene>
    <name evidence="8" type="ordered locus">Cagg_0338</name>
</gene>
<dbReference type="Gene3D" id="3.40.190.10">
    <property type="entry name" value="Periplasmic binding protein-like II"/>
    <property type="match status" value="2"/>
</dbReference>
<dbReference type="CDD" id="cd13692">
    <property type="entry name" value="PBP2_BztA"/>
    <property type="match status" value="1"/>
</dbReference>
<dbReference type="HOGENOM" id="CLU_019602_3_2_0"/>
<name>B8G2Y0_CHLAD</name>
<sequence length="389" mass="41266">MRKQIVFVLAGLLSFILAACGGGGQQAPTTAPAQPATTAPEQPTTAPAAPAPTAAPAATSAPAGGTTNQPASGGLIQQILARGRLICGVNNNPLPGFASVDASGVYSGFDIDFCRAVAAALFDDPTKVDFRPLSAQERFTALQTGEIDVLIRNSTWTLGRDGNLGLDWAPTTFYDGQGMMVRKDSGINTLEDMDGATICVQTGTTTELNLADQFRARGLTFTPVVFPDGDSTRAAYDAGQCDGFTTDKSGLISSLTLLSNPADHKILEVTMSKEPLGPAVKQGDPQWFDAVRWIVFATFQAEEYGITSQNVNDFLNSDVPEIRRFLGIEGDLAAGIGLPNDFAVRIIRHVGNYAEIYNRNLGPDTPFNLPRGLNALYTDGGLLYSPPFR</sequence>
<dbReference type="PROSITE" id="PS01039">
    <property type="entry name" value="SBP_BACTERIAL_3"/>
    <property type="match status" value="1"/>
</dbReference>
<dbReference type="PROSITE" id="PS51257">
    <property type="entry name" value="PROKAR_LIPOPROTEIN"/>
    <property type="match status" value="1"/>
</dbReference>
<keyword evidence="2" id="KW-0813">Transport</keyword>
<evidence type="ECO:0000256" key="3">
    <source>
        <dbReference type="ARBA" id="ARBA00022729"/>
    </source>
</evidence>
<dbReference type="SMART" id="SM00062">
    <property type="entry name" value="PBPb"/>
    <property type="match status" value="1"/>
</dbReference>
<dbReference type="Pfam" id="PF00497">
    <property type="entry name" value="SBP_bac_3"/>
    <property type="match status" value="1"/>
</dbReference>
<dbReference type="InterPro" id="IPR018313">
    <property type="entry name" value="SBP_3_CS"/>
</dbReference>
<feature type="compositionally biased region" description="Low complexity" evidence="5">
    <location>
        <begin position="26"/>
        <end position="67"/>
    </location>
</feature>
<feature type="domain" description="Solute-binding protein family 3/N-terminal" evidence="7">
    <location>
        <begin position="84"/>
        <end position="313"/>
    </location>
</feature>
<dbReference type="PANTHER" id="PTHR30085:SF7">
    <property type="entry name" value="AMINO-ACID ABC TRANSPORTER-BINDING PROTEIN YHDW-RELATED"/>
    <property type="match status" value="1"/>
</dbReference>
<dbReference type="OrthoDB" id="115856at2"/>
<feature type="signal peptide" evidence="6">
    <location>
        <begin position="1"/>
        <end position="19"/>
    </location>
</feature>
<protein>
    <submittedName>
        <fullName evidence="8">Extracellular solute-binding protein family 3</fullName>
    </submittedName>
</protein>
<dbReference type="eggNOG" id="COG0834">
    <property type="taxonomic scope" value="Bacteria"/>
</dbReference>
<feature type="region of interest" description="Disordered" evidence="5">
    <location>
        <begin position="26"/>
        <end position="69"/>
    </location>
</feature>
<dbReference type="PANTHER" id="PTHR30085">
    <property type="entry name" value="AMINO ACID ABC TRANSPORTER PERMEASE"/>
    <property type="match status" value="1"/>
</dbReference>
<comment type="similarity">
    <text evidence="1 4">Belongs to the bacterial solute-binding protein 3 family.</text>
</comment>
<evidence type="ECO:0000313" key="8">
    <source>
        <dbReference type="EMBL" id="ACL23284.1"/>
    </source>
</evidence>
<evidence type="ECO:0000256" key="1">
    <source>
        <dbReference type="ARBA" id="ARBA00010333"/>
    </source>
</evidence>
<dbReference type="GO" id="GO:0006865">
    <property type="term" value="P:amino acid transport"/>
    <property type="evidence" value="ECO:0007669"/>
    <property type="project" value="TreeGrafter"/>
</dbReference>
<dbReference type="Proteomes" id="UP000002508">
    <property type="component" value="Chromosome"/>
</dbReference>
<dbReference type="AlphaFoldDB" id="B8G2Y0"/>
<evidence type="ECO:0000313" key="9">
    <source>
        <dbReference type="Proteomes" id="UP000002508"/>
    </source>
</evidence>